<dbReference type="AlphaFoldDB" id="A0A1F8H2I9"/>
<reference evidence="2 3" key="1">
    <citation type="journal article" date="2016" name="Nat. Commun.">
        <title>Thousands of microbial genomes shed light on interconnected biogeochemical processes in an aquifer system.</title>
        <authorList>
            <person name="Anantharaman K."/>
            <person name="Brown C.T."/>
            <person name="Hug L.A."/>
            <person name="Sharon I."/>
            <person name="Castelle C.J."/>
            <person name="Probst A.J."/>
            <person name="Thomas B.C."/>
            <person name="Singh A."/>
            <person name="Wilkins M.J."/>
            <person name="Karaoz U."/>
            <person name="Brodie E.L."/>
            <person name="Williams K.H."/>
            <person name="Hubbard S.S."/>
            <person name="Banfield J.F."/>
        </authorList>
    </citation>
    <scope>NUCLEOTIDE SEQUENCE [LARGE SCALE GENOMIC DNA]</scope>
</reference>
<evidence type="ECO:0000313" key="2">
    <source>
        <dbReference type="EMBL" id="OGN31833.1"/>
    </source>
</evidence>
<feature type="domain" description="Polymerase/histidinol phosphatase N-terminal" evidence="1">
    <location>
        <begin position="5"/>
        <end position="70"/>
    </location>
</feature>
<proteinExistence type="predicted"/>
<dbReference type="GO" id="GO:0035312">
    <property type="term" value="F:5'-3' DNA exonuclease activity"/>
    <property type="evidence" value="ECO:0007669"/>
    <property type="project" value="TreeGrafter"/>
</dbReference>
<evidence type="ECO:0000259" key="1">
    <source>
        <dbReference type="SMART" id="SM00481"/>
    </source>
</evidence>
<dbReference type="InterPro" id="IPR052018">
    <property type="entry name" value="PHP_domain"/>
</dbReference>
<dbReference type="InterPro" id="IPR003141">
    <property type="entry name" value="Pol/His_phosphatase_N"/>
</dbReference>
<organism evidence="2 3">
    <name type="scientific">Candidatus Yanofskybacteria bacterium RIFCSPLOWO2_02_FULL_45_18</name>
    <dbReference type="NCBI Taxonomy" id="1802707"/>
    <lineage>
        <taxon>Bacteria</taxon>
        <taxon>Candidatus Yanofskyibacteriota</taxon>
    </lineage>
</organism>
<dbReference type="GO" id="GO:0004534">
    <property type="term" value="F:5'-3' RNA exonuclease activity"/>
    <property type="evidence" value="ECO:0007669"/>
    <property type="project" value="TreeGrafter"/>
</dbReference>
<gene>
    <name evidence="2" type="ORF">A3J01_00745</name>
</gene>
<dbReference type="CDD" id="cd07438">
    <property type="entry name" value="PHP_HisPPase_AMP"/>
    <property type="match status" value="1"/>
</dbReference>
<protein>
    <recommendedName>
        <fullName evidence="1">Polymerase/histidinol phosphatase N-terminal domain-containing protein</fullName>
    </recommendedName>
</protein>
<sequence length="295" mass="33420">MKPIIDLHFHSIHSDGKLKVPEVVRNLKKCGIKVAALTDHDSTDGVREFRLLASKSGIVAISGVEISTLYENIGLHILGYGIDINHPGLKELFRRQSVERRRSFIETVKHFHRAGFYVDQRKFHYLRQLKTVTKPHIVALICDAQQNRHFLAQKFKFKVDPNSMGRFIDRFMSEPGQIGYFMKSKVYGQTAISLIHRAGGIAVWAHPGAEKEIGSQRNLLRVLGGLKHAGLDGLECFSNAHSPQQRKLFYNLSRRYKLIATIGSDDHDGKRRGKLHVAKPLQGELIYNLAKLLKA</sequence>
<comment type="caution">
    <text evidence="2">The sequence shown here is derived from an EMBL/GenBank/DDBJ whole genome shotgun (WGS) entry which is preliminary data.</text>
</comment>
<dbReference type="Gene3D" id="1.10.150.650">
    <property type="match status" value="1"/>
</dbReference>
<dbReference type="Pfam" id="PF02811">
    <property type="entry name" value="PHP"/>
    <property type="match status" value="1"/>
</dbReference>
<dbReference type="PANTHER" id="PTHR42924">
    <property type="entry name" value="EXONUCLEASE"/>
    <property type="match status" value="1"/>
</dbReference>
<dbReference type="Proteomes" id="UP000177609">
    <property type="component" value="Unassembled WGS sequence"/>
</dbReference>
<dbReference type="STRING" id="1802707.A3J01_00745"/>
<dbReference type="PANTHER" id="PTHR42924:SF3">
    <property type="entry name" value="POLYMERASE_HISTIDINOL PHOSPHATASE N-TERMINAL DOMAIN-CONTAINING PROTEIN"/>
    <property type="match status" value="1"/>
</dbReference>
<dbReference type="SUPFAM" id="SSF89550">
    <property type="entry name" value="PHP domain-like"/>
    <property type="match status" value="1"/>
</dbReference>
<evidence type="ECO:0000313" key="3">
    <source>
        <dbReference type="Proteomes" id="UP000177609"/>
    </source>
</evidence>
<dbReference type="EMBL" id="MGKV01000018">
    <property type="protein sequence ID" value="OGN31833.1"/>
    <property type="molecule type" value="Genomic_DNA"/>
</dbReference>
<dbReference type="SMART" id="SM00481">
    <property type="entry name" value="POLIIIAc"/>
    <property type="match status" value="1"/>
</dbReference>
<name>A0A1F8H2I9_9BACT</name>
<accession>A0A1F8H2I9</accession>
<dbReference type="Gene3D" id="3.20.20.140">
    <property type="entry name" value="Metal-dependent hydrolases"/>
    <property type="match status" value="1"/>
</dbReference>
<dbReference type="InterPro" id="IPR004013">
    <property type="entry name" value="PHP_dom"/>
</dbReference>
<dbReference type="InterPro" id="IPR016195">
    <property type="entry name" value="Pol/histidinol_Pase-like"/>
</dbReference>